<evidence type="ECO:0000313" key="2">
    <source>
        <dbReference type="Proteomes" id="UP000199072"/>
    </source>
</evidence>
<proteinExistence type="predicted"/>
<accession>A0A1G7JN52</accession>
<name>A0A1G7JN52_9SPHI</name>
<organism evidence="1 2">
    <name type="scientific">Mucilaginibacter pineti</name>
    <dbReference type="NCBI Taxonomy" id="1391627"/>
    <lineage>
        <taxon>Bacteria</taxon>
        <taxon>Pseudomonadati</taxon>
        <taxon>Bacteroidota</taxon>
        <taxon>Sphingobacteriia</taxon>
        <taxon>Sphingobacteriales</taxon>
        <taxon>Sphingobacteriaceae</taxon>
        <taxon>Mucilaginibacter</taxon>
    </lineage>
</organism>
<reference evidence="1 2" key="1">
    <citation type="submission" date="2016-10" db="EMBL/GenBank/DDBJ databases">
        <authorList>
            <person name="de Groot N.N."/>
        </authorList>
    </citation>
    <scope>NUCLEOTIDE SEQUENCE [LARGE SCALE GENOMIC DNA]</scope>
    <source>
        <strain evidence="1 2">47C3B</strain>
    </source>
</reference>
<dbReference type="EMBL" id="FNAI01000015">
    <property type="protein sequence ID" value="SDF26224.1"/>
    <property type="molecule type" value="Genomic_DNA"/>
</dbReference>
<sequence>MPAAKIMMQDSGRGDHTHFFSAALPVNLFVIKALIMSTELLEFSDRIDELFDPVAAEPDDFWQQLIHLFI</sequence>
<evidence type="ECO:0000313" key="1">
    <source>
        <dbReference type="EMBL" id="SDF26224.1"/>
    </source>
</evidence>
<dbReference type="Proteomes" id="UP000199072">
    <property type="component" value="Unassembled WGS sequence"/>
</dbReference>
<dbReference type="STRING" id="1391627.SAMN05216464_11546"/>
<dbReference type="AlphaFoldDB" id="A0A1G7JN52"/>
<protein>
    <submittedName>
        <fullName evidence="1">Uncharacterized protein</fullName>
    </submittedName>
</protein>
<keyword evidence="2" id="KW-1185">Reference proteome</keyword>
<gene>
    <name evidence="1" type="ORF">SAMN05216464_11546</name>
</gene>